<proteinExistence type="predicted"/>
<sequence>MTSLMPGIISSVSCDESSEEEEGFYIDPPHFPWLQQNHADADNADLLNLIAAASNGFEVDSDTPSLRQTPLSPLVYSEGFMPSSPVTGTCTEQITKNRQKGQKKRWKTIELKKAMDTEPIDITGTVLEAVLDILQENQLTIGDLMFYVFDPEYAQTAKWTGFFHSGHVGDLLDMWVGHGNSSSGCWQVHDWAVNYICHVTKAEATTVTRQGLLQTTGHVMDAIFFKNFSFARLYNYLNVPSAALVTLKILTAFLTSPRSLTSGTPAHQTKINTTITSASLQCLGAFSQCNNLAKRVIGLYLYATGSQCQPITLLSCLGMSESYPSIVTTDDRKEGKHQFRTGTLLKLSGFMRGGTRAMASTGLFAASYDNINIAARSAEQIIGRNAMQENGTCMTLFPLWKASLNDMHVTDLETSFDCVPPLDITDILHTPEESDLFQRCLNHCILRILIMHGGSTFQQFKSKLAEMQPESDIRIDAHKTKLFPCPTWPIDELTIIGNIHVIDAIIDETAWKNHADFLSFAKFLAGDQLSIARLQAIFNIWSGKEGGYTGYGWCVLVPGLFHAKIADSHGFLTMHWGKPNARARNPSSLSFHNMVLNRLPIVLTSLPTFRVSRDLIFISLYSQVLHYFLLILRKKTLAQYSSSVETWDELVAHATQIQDTFLDINQVEELHDERKANIDGKAGDMVYENTAGDSGRIILVLKIWALSYRGSGRTKYAYEMLHIIHNITHVWPKGIRDIVLQNWLVNMTGQLNAFIEVDLMQEHMNFWIKNFYKAHGSNSLNSVLGTNQEARHCPPDLSKDIAAIMKSLKEHKVYTIKRGQILHSDDPPTKDIISVSLKELTDSTSNPLRDYNKEFGRLQAMQHLIPVVIDPTDLAVHATDVIRLEIGVEDESTSLQNNCLLDSDSEADLSEDEWEERAEKGELEHLLENEDELTLGHETSDDVSLNMDGDEEEDQDTIDIDELQSDPDDSEME</sequence>
<reference evidence="3" key="1">
    <citation type="submission" date="2023-06" db="EMBL/GenBank/DDBJ databases">
        <authorList>
            <consortium name="Lawrence Berkeley National Laboratory"/>
            <person name="Ahrendt S."/>
            <person name="Sahu N."/>
            <person name="Indic B."/>
            <person name="Wong-Bajracharya J."/>
            <person name="Merenyi Z."/>
            <person name="Ke H.-M."/>
            <person name="Monk M."/>
            <person name="Kocsube S."/>
            <person name="Drula E."/>
            <person name="Lipzen A."/>
            <person name="Balint B."/>
            <person name="Henrissat B."/>
            <person name="Andreopoulos B."/>
            <person name="Martin F.M."/>
            <person name="Harder C.B."/>
            <person name="Rigling D."/>
            <person name="Ford K.L."/>
            <person name="Foster G.D."/>
            <person name="Pangilinan J."/>
            <person name="Papanicolaou A."/>
            <person name="Barry K."/>
            <person name="LaButti K."/>
            <person name="Viragh M."/>
            <person name="Koriabine M."/>
            <person name="Yan M."/>
            <person name="Riley R."/>
            <person name="Champramary S."/>
            <person name="Plett K.L."/>
            <person name="Tsai I.J."/>
            <person name="Slot J."/>
            <person name="Sipos G."/>
            <person name="Plett J."/>
            <person name="Nagy L.G."/>
            <person name="Grigoriev I.V."/>
        </authorList>
    </citation>
    <scope>NUCLEOTIDE SEQUENCE</scope>
    <source>
        <strain evidence="3">ICMP 16352</strain>
    </source>
</reference>
<feature type="compositionally biased region" description="Basic and acidic residues" evidence="1">
    <location>
        <begin position="917"/>
        <end position="940"/>
    </location>
</feature>
<feature type="compositionally biased region" description="Acidic residues" evidence="1">
    <location>
        <begin position="904"/>
        <end position="916"/>
    </location>
</feature>
<dbReference type="Proteomes" id="UP001175227">
    <property type="component" value="Unassembled WGS sequence"/>
</dbReference>
<name>A0AA39NL40_9AGAR</name>
<feature type="domain" description="DUF6589" evidence="2">
    <location>
        <begin position="420"/>
        <end position="779"/>
    </location>
</feature>
<protein>
    <recommendedName>
        <fullName evidence="2">DUF6589 domain-containing protein</fullName>
    </recommendedName>
</protein>
<evidence type="ECO:0000313" key="3">
    <source>
        <dbReference type="EMBL" id="KAK0467468.1"/>
    </source>
</evidence>
<organism evidence="3 4">
    <name type="scientific">Armillaria novae-zelandiae</name>
    <dbReference type="NCBI Taxonomy" id="153914"/>
    <lineage>
        <taxon>Eukaryota</taxon>
        <taxon>Fungi</taxon>
        <taxon>Dikarya</taxon>
        <taxon>Basidiomycota</taxon>
        <taxon>Agaricomycotina</taxon>
        <taxon>Agaricomycetes</taxon>
        <taxon>Agaricomycetidae</taxon>
        <taxon>Agaricales</taxon>
        <taxon>Marasmiineae</taxon>
        <taxon>Physalacriaceae</taxon>
        <taxon>Armillaria</taxon>
    </lineage>
</organism>
<evidence type="ECO:0000313" key="4">
    <source>
        <dbReference type="Proteomes" id="UP001175227"/>
    </source>
</evidence>
<dbReference type="EMBL" id="JAUEPR010000076">
    <property type="protein sequence ID" value="KAK0467468.1"/>
    <property type="molecule type" value="Genomic_DNA"/>
</dbReference>
<feature type="region of interest" description="Disordered" evidence="1">
    <location>
        <begin position="904"/>
        <end position="973"/>
    </location>
</feature>
<evidence type="ECO:0000256" key="1">
    <source>
        <dbReference type="SAM" id="MobiDB-lite"/>
    </source>
</evidence>
<dbReference type="InterPro" id="IPR046496">
    <property type="entry name" value="DUF6589"/>
</dbReference>
<gene>
    <name evidence="3" type="ORF">IW261DRAFT_1553871</name>
</gene>
<comment type="caution">
    <text evidence="3">The sequence shown here is derived from an EMBL/GenBank/DDBJ whole genome shotgun (WGS) entry which is preliminary data.</text>
</comment>
<feature type="compositionally biased region" description="Acidic residues" evidence="1">
    <location>
        <begin position="948"/>
        <end position="973"/>
    </location>
</feature>
<dbReference type="Pfam" id="PF20231">
    <property type="entry name" value="DUF6589"/>
    <property type="match status" value="1"/>
</dbReference>
<evidence type="ECO:0000259" key="2">
    <source>
        <dbReference type="Pfam" id="PF20231"/>
    </source>
</evidence>
<dbReference type="AlphaFoldDB" id="A0AA39NL40"/>
<accession>A0AA39NL40</accession>
<keyword evidence="4" id="KW-1185">Reference proteome</keyword>